<keyword evidence="1" id="KW-1133">Transmembrane helix</keyword>
<name>A0A7C5YXY7_UNCC3</name>
<dbReference type="AlphaFoldDB" id="A0A7C5YXY7"/>
<keyword evidence="1" id="KW-0812">Transmembrane</keyword>
<reference evidence="2" key="1">
    <citation type="journal article" date="2020" name="mSystems">
        <title>Genome- and Community-Level Interaction Insights into Carbon Utilization and Element Cycling Functions of Hydrothermarchaeota in Hydrothermal Sediment.</title>
        <authorList>
            <person name="Zhou Z."/>
            <person name="Liu Y."/>
            <person name="Xu W."/>
            <person name="Pan J."/>
            <person name="Luo Z.H."/>
            <person name="Li M."/>
        </authorList>
    </citation>
    <scope>NUCLEOTIDE SEQUENCE [LARGE SCALE GENOMIC DNA]</scope>
    <source>
        <strain evidence="2">SpSt-1042</strain>
    </source>
</reference>
<feature type="transmembrane region" description="Helical" evidence="1">
    <location>
        <begin position="6"/>
        <end position="26"/>
    </location>
</feature>
<accession>A0A7C5YXY7</accession>
<organism evidence="2">
    <name type="scientific">candidate division CPR3 bacterium</name>
    <dbReference type="NCBI Taxonomy" id="2268181"/>
    <lineage>
        <taxon>Bacteria</taxon>
        <taxon>Bacteria division CPR3</taxon>
    </lineage>
</organism>
<protein>
    <submittedName>
        <fullName evidence="2">Uncharacterized protein</fullName>
    </submittedName>
</protein>
<keyword evidence="1" id="KW-0472">Membrane</keyword>
<evidence type="ECO:0000256" key="1">
    <source>
        <dbReference type="SAM" id="Phobius"/>
    </source>
</evidence>
<sequence>MKSWMYIVISFVVSLIIGVAGYFLVVKERIGPKCPQCPPPEEWSKCDENNKKTRTNYSCGKDTNYECKGYKEEELCKTSISAQGKNGLGVTVSPTKDKYIEGIITVSIDSLPSNSGEVIVLLSPKDEKLTDNPYLTPGVFIKYLEPQKGQSVEIDTRGVSNGEYKLDILVEPKTQTEAVSWSDLIQIPFVVEN</sequence>
<proteinExistence type="predicted"/>
<evidence type="ECO:0000313" key="2">
    <source>
        <dbReference type="EMBL" id="HHR92420.1"/>
    </source>
</evidence>
<dbReference type="EMBL" id="DRVY01000086">
    <property type="protein sequence ID" value="HHR92420.1"/>
    <property type="molecule type" value="Genomic_DNA"/>
</dbReference>
<gene>
    <name evidence="2" type="ORF">ENL96_02820</name>
</gene>
<comment type="caution">
    <text evidence="2">The sequence shown here is derived from an EMBL/GenBank/DDBJ whole genome shotgun (WGS) entry which is preliminary data.</text>
</comment>